<dbReference type="Proteomes" id="UP001168528">
    <property type="component" value="Unassembled WGS sequence"/>
</dbReference>
<evidence type="ECO:0000313" key="5">
    <source>
        <dbReference type="Proteomes" id="UP001168528"/>
    </source>
</evidence>
<evidence type="ECO:0000256" key="2">
    <source>
        <dbReference type="ARBA" id="ARBA00022801"/>
    </source>
</evidence>
<comment type="caution">
    <text evidence="4">The sequence shown here is derived from an EMBL/GenBank/DDBJ whole genome shotgun (WGS) entry which is preliminary data.</text>
</comment>
<sequence>MKTTMIKNTASTTRDETELSYLVREPTAKAGKGKAIILLHGVGSNEEDLFRLAQQLPGDFWILSPRGPFSAGPGRYAWYGVDFSTGKPVINAGQEAYSRDLIRMFIRQIKQKYSLEEVYLGGFSQGAIMSYSIGLTTPKEVNGIIALSGRVLDEIKPFVKKREEFGRLKVFVAHGLLDNTLPIHYARGAQAYLLDLKLPVSYHEYQLGHQINEVVLEDMIDWLK</sequence>
<protein>
    <submittedName>
        <fullName evidence="4">Esterase</fullName>
    </submittedName>
</protein>
<reference evidence="4" key="1">
    <citation type="submission" date="2023-07" db="EMBL/GenBank/DDBJ databases">
        <title>The genome sequence of Rhodocytophaga aerolata KACC 12507.</title>
        <authorList>
            <person name="Zhang X."/>
        </authorList>
    </citation>
    <scope>NUCLEOTIDE SEQUENCE</scope>
    <source>
        <strain evidence="4">KACC 12507</strain>
    </source>
</reference>
<dbReference type="Pfam" id="PF02230">
    <property type="entry name" value="Abhydrolase_2"/>
    <property type="match status" value="1"/>
</dbReference>
<evidence type="ECO:0000259" key="3">
    <source>
        <dbReference type="Pfam" id="PF02230"/>
    </source>
</evidence>
<dbReference type="InterPro" id="IPR003140">
    <property type="entry name" value="PLipase/COase/thioEstase"/>
</dbReference>
<keyword evidence="5" id="KW-1185">Reference proteome</keyword>
<dbReference type="SUPFAM" id="SSF53474">
    <property type="entry name" value="alpha/beta-Hydrolases"/>
    <property type="match status" value="1"/>
</dbReference>
<feature type="domain" description="Phospholipase/carboxylesterase/thioesterase" evidence="3">
    <location>
        <begin position="33"/>
        <end position="223"/>
    </location>
</feature>
<dbReference type="PANTHER" id="PTHR10655">
    <property type="entry name" value="LYSOPHOSPHOLIPASE-RELATED"/>
    <property type="match status" value="1"/>
</dbReference>
<organism evidence="4 5">
    <name type="scientific">Rhodocytophaga aerolata</name>
    <dbReference type="NCBI Taxonomy" id="455078"/>
    <lineage>
        <taxon>Bacteria</taxon>
        <taxon>Pseudomonadati</taxon>
        <taxon>Bacteroidota</taxon>
        <taxon>Cytophagia</taxon>
        <taxon>Cytophagales</taxon>
        <taxon>Rhodocytophagaceae</taxon>
        <taxon>Rhodocytophaga</taxon>
    </lineage>
</organism>
<evidence type="ECO:0000313" key="4">
    <source>
        <dbReference type="EMBL" id="MDO1449197.1"/>
    </source>
</evidence>
<evidence type="ECO:0000256" key="1">
    <source>
        <dbReference type="ARBA" id="ARBA00006499"/>
    </source>
</evidence>
<dbReference type="EMBL" id="JAUKPO010000017">
    <property type="protein sequence ID" value="MDO1449197.1"/>
    <property type="molecule type" value="Genomic_DNA"/>
</dbReference>
<comment type="similarity">
    <text evidence="1">Belongs to the AB hydrolase superfamily. AB hydrolase 2 family.</text>
</comment>
<dbReference type="PANTHER" id="PTHR10655:SF17">
    <property type="entry name" value="LYSOPHOSPHOLIPASE-LIKE PROTEIN 1"/>
    <property type="match status" value="1"/>
</dbReference>
<dbReference type="RefSeq" id="WP_302040000.1">
    <property type="nucleotide sequence ID" value="NZ_JAUKPO010000017.1"/>
</dbReference>
<keyword evidence="2" id="KW-0378">Hydrolase</keyword>
<accession>A0ABT8RAU4</accession>
<gene>
    <name evidence="4" type="ORF">Q0590_23170</name>
</gene>
<name>A0ABT8RAU4_9BACT</name>
<dbReference type="InterPro" id="IPR029058">
    <property type="entry name" value="AB_hydrolase_fold"/>
</dbReference>
<proteinExistence type="inferred from homology"/>
<dbReference type="Gene3D" id="3.40.50.1820">
    <property type="entry name" value="alpha/beta hydrolase"/>
    <property type="match status" value="1"/>
</dbReference>
<dbReference type="InterPro" id="IPR050565">
    <property type="entry name" value="LYPA1-2/EST-like"/>
</dbReference>